<dbReference type="Gene3D" id="3.30.565.10">
    <property type="entry name" value="Histidine kinase-like ATPase, C-terminal domain"/>
    <property type="match status" value="1"/>
</dbReference>
<comment type="caution">
    <text evidence="19">The sequence shown here is derived from an EMBL/GenBank/DDBJ whole genome shotgun (WGS) entry which is preliminary data.</text>
</comment>
<dbReference type="InterPro" id="IPR003594">
    <property type="entry name" value="HATPase_dom"/>
</dbReference>
<evidence type="ECO:0000256" key="7">
    <source>
        <dbReference type="ARBA" id="ARBA00022606"/>
    </source>
</evidence>
<comment type="similarity">
    <text evidence="2">In the N-terminal section; belongs to the phytochrome family.</text>
</comment>
<dbReference type="PROSITE" id="PS50109">
    <property type="entry name" value="HIS_KIN"/>
    <property type="match status" value="1"/>
</dbReference>
<dbReference type="EMBL" id="JAQOSQ010000006">
    <property type="protein sequence ID" value="MDJ1183224.1"/>
    <property type="molecule type" value="Genomic_DNA"/>
</dbReference>
<sequence length="837" mass="94709">MNTQSTIGVRRSHNLQLIEQETIAFPTSIQPYGALLVLQEEGLTIIQVSGNVRSILGYSTEQLLNRPLTHWVKFSIIKSIEQHLRENQLQRINPLQLQINSMAFTGFIHQHQSYLILELEPTPNEKNSAEPNFYHLTKWSALQLHQAENLTELCERAVQDIRKITGYDRVMLYKFHEGDRGSVIAEAKREDLNSYLGLHYPDTDIPKPARDLFLQHSLRFINDVGAKTVSITPKVNPKSGESIDLRHSILRSASPCHLQYLSNMGVRSSMAISLVQNERLWGLIACHNYSQKFIPHQQRAACEFLGHALSIELAHKQYNEDYEYQLYLKDVQSSLLELMSQSEDYAEGLIANPKLLLSLVNARGAAIILGDRYSLIGETPRFSYLEKLLGCLEPYLEESHVFATSCLSEIEPSAEAYKDVASGILAISISGSQPRYLIWFRPEVLHTLNWAGNPEDSFQTGEDDRIILCPRKSFALWKETVNMQCLPWKNCEIEAALSLRQSIVKVVLKNADQLARANAALSKSEAKERERAIQLEQALQELKQAQTQLIQSEKMSGLGQLVAGIAHEINNPVNFIYGNLAHVESYLGDLLSILELYKKYYPEPNEEVQEGCEAVDIDFLLEDFPKVIESMQLGADRIHGIVQSLRNFSRLDESDMKAVNLDEGIESTLLILNNRIKAKSNRPAIALMKQYSELPEIECYPSQLNQVFMNLLTNAIDALEEGNSQRQISYKELEEQPNRIIISTSLCCDRQSKEELACIAIADNGLGIPESIRSKLFEPFFTTKPMGKGTGMGLSISYQIVVEKHRGYFTCDSQVGRGTTFRVEIPVRTSKAMPYDR</sequence>
<evidence type="ECO:0000256" key="2">
    <source>
        <dbReference type="ARBA" id="ARBA00006402"/>
    </source>
</evidence>
<evidence type="ECO:0000313" key="20">
    <source>
        <dbReference type="Proteomes" id="UP001232992"/>
    </source>
</evidence>
<dbReference type="InterPro" id="IPR003661">
    <property type="entry name" value="HisK_dim/P_dom"/>
</dbReference>
<evidence type="ECO:0000256" key="6">
    <source>
        <dbReference type="ARBA" id="ARBA00022553"/>
    </source>
</evidence>
<dbReference type="SUPFAM" id="SSF55781">
    <property type="entry name" value="GAF domain-like"/>
    <property type="match status" value="2"/>
</dbReference>
<evidence type="ECO:0000259" key="18">
    <source>
        <dbReference type="PROSITE" id="PS50112"/>
    </source>
</evidence>
<organism evidence="19 20">
    <name type="scientific">Roseofilum casamattae BLCC-M143</name>
    <dbReference type="NCBI Taxonomy" id="3022442"/>
    <lineage>
        <taxon>Bacteria</taxon>
        <taxon>Bacillati</taxon>
        <taxon>Cyanobacteriota</taxon>
        <taxon>Cyanophyceae</taxon>
        <taxon>Desertifilales</taxon>
        <taxon>Desertifilaceae</taxon>
        <taxon>Roseofilum</taxon>
        <taxon>Roseofilum casamattae</taxon>
    </lineage>
</organism>
<dbReference type="Pfam" id="PF08446">
    <property type="entry name" value="PAS_2"/>
    <property type="match status" value="1"/>
</dbReference>
<evidence type="ECO:0000256" key="14">
    <source>
        <dbReference type="ARBA" id="ARBA00023170"/>
    </source>
</evidence>
<dbReference type="InterPro" id="IPR003018">
    <property type="entry name" value="GAF"/>
</dbReference>
<comment type="catalytic activity">
    <reaction evidence="1">
        <text>ATP + protein L-histidine = ADP + protein N-phospho-L-histidine.</text>
        <dbReference type="EC" id="2.7.13.3"/>
    </reaction>
</comment>
<dbReference type="EC" id="2.7.13.3" evidence="4"/>
<accession>A0ABT7BVK7</accession>
<evidence type="ECO:0000256" key="12">
    <source>
        <dbReference type="ARBA" id="ARBA00022991"/>
    </source>
</evidence>
<evidence type="ECO:0000256" key="3">
    <source>
        <dbReference type="ARBA" id="ARBA00011738"/>
    </source>
</evidence>
<proteinExistence type="inferred from homology"/>
<evidence type="ECO:0000256" key="9">
    <source>
        <dbReference type="ARBA" id="ARBA00022741"/>
    </source>
</evidence>
<evidence type="ECO:0000256" key="8">
    <source>
        <dbReference type="ARBA" id="ARBA00022679"/>
    </source>
</evidence>
<keyword evidence="12" id="KW-0157">Chromophore</keyword>
<dbReference type="InterPro" id="IPR001294">
    <property type="entry name" value="Phytochrome"/>
</dbReference>
<keyword evidence="6" id="KW-0597">Phosphoprotein</keyword>
<evidence type="ECO:0000256" key="5">
    <source>
        <dbReference type="ARBA" id="ARBA00022543"/>
    </source>
</evidence>
<name>A0ABT7BVK7_9CYAN</name>
<dbReference type="InterPro" id="IPR036890">
    <property type="entry name" value="HATPase_C_sf"/>
</dbReference>
<feature type="domain" description="PAS" evidence="18">
    <location>
        <begin position="35"/>
        <end position="66"/>
    </location>
</feature>
<dbReference type="PANTHER" id="PTHR43065:SF10">
    <property type="entry name" value="PEROXIDE STRESS-ACTIVATED HISTIDINE KINASE MAK3"/>
    <property type="match status" value="1"/>
</dbReference>
<dbReference type="SUPFAM" id="SSF47384">
    <property type="entry name" value="Homodimeric domain of signal transducing histidine kinase"/>
    <property type="match status" value="1"/>
</dbReference>
<dbReference type="SMART" id="SM00065">
    <property type="entry name" value="GAF"/>
    <property type="match status" value="1"/>
</dbReference>
<evidence type="ECO:0000256" key="13">
    <source>
        <dbReference type="ARBA" id="ARBA00023012"/>
    </source>
</evidence>
<feature type="domain" description="Phytochrome chromophore attachment site" evidence="16">
    <location>
        <begin position="149"/>
        <end position="307"/>
    </location>
</feature>
<dbReference type="Gene3D" id="1.10.287.130">
    <property type="match status" value="1"/>
</dbReference>
<dbReference type="RefSeq" id="WP_283757879.1">
    <property type="nucleotide sequence ID" value="NZ_JAQOSQ010000006.1"/>
</dbReference>
<evidence type="ECO:0000259" key="16">
    <source>
        <dbReference type="PROSITE" id="PS50046"/>
    </source>
</evidence>
<keyword evidence="14" id="KW-0675">Receptor</keyword>
<evidence type="ECO:0000256" key="4">
    <source>
        <dbReference type="ARBA" id="ARBA00012438"/>
    </source>
</evidence>
<evidence type="ECO:0000256" key="15">
    <source>
        <dbReference type="SAM" id="Coils"/>
    </source>
</evidence>
<dbReference type="InterPro" id="IPR016132">
    <property type="entry name" value="Phyto_chromo_attachment"/>
</dbReference>
<dbReference type="Proteomes" id="UP001232992">
    <property type="component" value="Unassembled WGS sequence"/>
</dbReference>
<evidence type="ECO:0000259" key="17">
    <source>
        <dbReference type="PROSITE" id="PS50109"/>
    </source>
</evidence>
<dbReference type="Gene3D" id="3.30.450.20">
    <property type="entry name" value="PAS domain"/>
    <property type="match status" value="1"/>
</dbReference>
<keyword evidence="20" id="KW-1185">Reference proteome</keyword>
<dbReference type="PROSITE" id="PS50112">
    <property type="entry name" value="PAS"/>
    <property type="match status" value="1"/>
</dbReference>
<gene>
    <name evidence="19" type="ORF">PMH09_08445</name>
</gene>
<dbReference type="PROSITE" id="PS50046">
    <property type="entry name" value="PHYTOCHROME_2"/>
    <property type="match status" value="1"/>
</dbReference>
<keyword evidence="15" id="KW-0175">Coiled coil</keyword>
<comment type="subunit">
    <text evidence="3">Homodimer.</text>
</comment>
<dbReference type="PANTHER" id="PTHR43065">
    <property type="entry name" value="SENSOR HISTIDINE KINASE"/>
    <property type="match status" value="1"/>
</dbReference>
<dbReference type="SUPFAM" id="SSF55874">
    <property type="entry name" value="ATPase domain of HSP90 chaperone/DNA topoisomerase II/histidine kinase"/>
    <property type="match status" value="1"/>
</dbReference>
<keyword evidence="10" id="KW-0418">Kinase</keyword>
<evidence type="ECO:0000256" key="1">
    <source>
        <dbReference type="ARBA" id="ARBA00000085"/>
    </source>
</evidence>
<feature type="domain" description="Histidine kinase" evidence="17">
    <location>
        <begin position="564"/>
        <end position="829"/>
    </location>
</feature>
<protein>
    <recommendedName>
        <fullName evidence="4">histidine kinase</fullName>
        <ecNumber evidence="4">2.7.13.3</ecNumber>
    </recommendedName>
</protein>
<dbReference type="InterPro" id="IPR013515">
    <property type="entry name" value="Phytochrome_cen-reg"/>
</dbReference>
<dbReference type="Gene3D" id="3.30.450.40">
    <property type="match status" value="1"/>
</dbReference>
<evidence type="ECO:0000256" key="11">
    <source>
        <dbReference type="ARBA" id="ARBA00022840"/>
    </source>
</evidence>
<dbReference type="InterPro" id="IPR013654">
    <property type="entry name" value="PAS_2"/>
</dbReference>
<dbReference type="Pfam" id="PF02518">
    <property type="entry name" value="HATPase_c"/>
    <property type="match status" value="1"/>
</dbReference>
<dbReference type="Pfam" id="PF00360">
    <property type="entry name" value="PHY"/>
    <property type="match status" value="1"/>
</dbReference>
<dbReference type="SUPFAM" id="SSF55785">
    <property type="entry name" value="PYP-like sensor domain (PAS domain)"/>
    <property type="match status" value="1"/>
</dbReference>
<evidence type="ECO:0000256" key="10">
    <source>
        <dbReference type="ARBA" id="ARBA00022777"/>
    </source>
</evidence>
<dbReference type="CDD" id="cd00082">
    <property type="entry name" value="HisKA"/>
    <property type="match status" value="1"/>
</dbReference>
<keyword evidence="13" id="KW-0902">Two-component regulatory system</keyword>
<keyword evidence="5" id="KW-0600">Photoreceptor protein</keyword>
<dbReference type="InterPro" id="IPR043150">
    <property type="entry name" value="Phytochrome_PHY_sf"/>
</dbReference>
<dbReference type="Gene3D" id="3.30.450.270">
    <property type="match status" value="1"/>
</dbReference>
<keyword evidence="7" id="KW-0716">Sensory transduction</keyword>
<keyword evidence="9" id="KW-0547">Nucleotide-binding</keyword>
<dbReference type="InterPro" id="IPR035965">
    <property type="entry name" value="PAS-like_dom_sf"/>
</dbReference>
<keyword evidence="8" id="KW-0808">Transferase</keyword>
<dbReference type="InterPro" id="IPR005467">
    <property type="entry name" value="His_kinase_dom"/>
</dbReference>
<dbReference type="InterPro" id="IPR000014">
    <property type="entry name" value="PAS"/>
</dbReference>
<feature type="coiled-coil region" evidence="15">
    <location>
        <begin position="525"/>
        <end position="555"/>
    </location>
</feature>
<dbReference type="InterPro" id="IPR036097">
    <property type="entry name" value="HisK_dim/P_sf"/>
</dbReference>
<dbReference type="PRINTS" id="PR01033">
    <property type="entry name" value="PHYTOCHROME"/>
</dbReference>
<keyword evidence="11" id="KW-0067">ATP-binding</keyword>
<dbReference type="SMART" id="SM00387">
    <property type="entry name" value="HATPase_c"/>
    <property type="match status" value="1"/>
</dbReference>
<dbReference type="Pfam" id="PF01590">
    <property type="entry name" value="GAF"/>
    <property type="match status" value="1"/>
</dbReference>
<reference evidence="19 20" key="1">
    <citation type="submission" date="2023-01" db="EMBL/GenBank/DDBJ databases">
        <title>Novel diversity within Roseofilum (Cyanobacteria; Desertifilaceae) from marine benthic mats with descriptions of four novel species.</title>
        <authorList>
            <person name="Wang Y."/>
            <person name="Berthold D.E."/>
            <person name="Hu J."/>
            <person name="Lefler F.W."/>
            <person name="Laughinghouse H.D. IV."/>
        </authorList>
    </citation>
    <scope>NUCLEOTIDE SEQUENCE [LARGE SCALE GENOMIC DNA]</scope>
    <source>
        <strain evidence="19 20">BLCC-M143</strain>
    </source>
</reference>
<dbReference type="InterPro" id="IPR029016">
    <property type="entry name" value="GAF-like_dom_sf"/>
</dbReference>
<evidence type="ECO:0000313" key="19">
    <source>
        <dbReference type="EMBL" id="MDJ1183224.1"/>
    </source>
</evidence>